<name>A0ABP0LKR0_9DINO</name>
<evidence type="ECO:0000313" key="2">
    <source>
        <dbReference type="Proteomes" id="UP001642464"/>
    </source>
</evidence>
<accession>A0ABP0LKR0</accession>
<evidence type="ECO:0008006" key="3">
    <source>
        <dbReference type="Google" id="ProtNLM"/>
    </source>
</evidence>
<proteinExistence type="predicted"/>
<evidence type="ECO:0000313" key="1">
    <source>
        <dbReference type="EMBL" id="CAK9039243.1"/>
    </source>
</evidence>
<feature type="non-terminal residue" evidence="1">
    <location>
        <position position="1"/>
    </location>
</feature>
<reference evidence="1 2" key="1">
    <citation type="submission" date="2024-02" db="EMBL/GenBank/DDBJ databases">
        <authorList>
            <person name="Chen Y."/>
            <person name="Shah S."/>
            <person name="Dougan E. K."/>
            <person name="Thang M."/>
            <person name="Chan C."/>
        </authorList>
    </citation>
    <scope>NUCLEOTIDE SEQUENCE [LARGE SCALE GENOMIC DNA]</scope>
</reference>
<organism evidence="1 2">
    <name type="scientific">Durusdinium trenchii</name>
    <dbReference type="NCBI Taxonomy" id="1381693"/>
    <lineage>
        <taxon>Eukaryota</taxon>
        <taxon>Sar</taxon>
        <taxon>Alveolata</taxon>
        <taxon>Dinophyceae</taxon>
        <taxon>Suessiales</taxon>
        <taxon>Symbiodiniaceae</taxon>
        <taxon>Durusdinium</taxon>
    </lineage>
</organism>
<sequence>EVQHQLMQLICLHGLQTNPDCPGCERVVGTWLQKEWLQLPREEIEASDFNAPPEPLGPEKIFMAQESAATFATAYALGKHEAAATMNLMRRIPSDIKEGLTSLVRQYTMPKFINHDGLAEGLLNLNYCSATGPHASWKTQLQNTHETLVFMLHRMESDWVSLTPKMRKPWGMKDLATKNKLW</sequence>
<dbReference type="Proteomes" id="UP001642464">
    <property type="component" value="Unassembled WGS sequence"/>
</dbReference>
<dbReference type="EMBL" id="CAXAMM010016653">
    <property type="protein sequence ID" value="CAK9039243.1"/>
    <property type="molecule type" value="Genomic_DNA"/>
</dbReference>
<keyword evidence="2" id="KW-1185">Reference proteome</keyword>
<comment type="caution">
    <text evidence="1">The sequence shown here is derived from an EMBL/GenBank/DDBJ whole genome shotgun (WGS) entry which is preliminary data.</text>
</comment>
<protein>
    <recommendedName>
        <fullName evidence="3">Phospholipase B-like</fullName>
    </recommendedName>
</protein>
<gene>
    <name evidence="1" type="ORF">SCF082_LOCUS22959</name>
</gene>